<evidence type="ECO:0000256" key="2">
    <source>
        <dbReference type="ARBA" id="ARBA00022543"/>
    </source>
</evidence>
<dbReference type="Proteomes" id="UP000602745">
    <property type="component" value="Unassembled WGS sequence"/>
</dbReference>
<dbReference type="InterPro" id="IPR029016">
    <property type="entry name" value="GAF-like_dom_sf"/>
</dbReference>
<evidence type="ECO:0000256" key="5">
    <source>
        <dbReference type="ARBA" id="ARBA00023170"/>
    </source>
</evidence>
<dbReference type="PANTHER" id="PTHR43065:SF23">
    <property type="entry name" value="SENSOR HISTIDINE KINASE PDTAS"/>
    <property type="match status" value="1"/>
</dbReference>
<keyword evidence="3" id="KW-0716">Sensory transduction</keyword>
<proteinExistence type="inferred from homology"/>
<dbReference type="Gene3D" id="3.30.450.270">
    <property type="match status" value="1"/>
</dbReference>
<dbReference type="AlphaFoldDB" id="A0A8J2YN07"/>
<name>A0A8J2YN07_9RHOB</name>
<sequence length="717" mass="80065">MLGGNIFGDPNIITSCDQEPIHIPGSIQPHGIMLVADAETLQVVGGAGDIEGELVKDWLGRPLPELLLQEITPRPQKPGEVHVLKRVHGRINDLNAICFRSGEHLVVELDQAEDDVVLSSPFFASLEVAGGLFERTTNLEDLCQTGAEVFRDLTGYGRVMIYQFLDDDAGVVIAESRDASSSSFLRHHFPASDIPRQARALYVRNKVRVIPDVHYQPAPLRSGGVDLSKLDLSDSILRSVSPIHIQYLKNMEVAASASISIIKDGLLWGLIACHHHEPRELPLSVRLACQTLASVLSQQIRSKEDAERYKERIRLRTQEDAVVSRLGSDRTLNEFFERSGPELAKLLNADGFAAVQGKDTFLFGKCPDKIDVRALAGWAKKPAAMHPLATSSLARHYPAAEPFQNLASGLLAVTMSTEVPTILLWFRAEHLEVIKWAGNPHKDGPADPEAILTPRASFEAWTENVRGRARAWSHAEIEAAARIVRLMLEHRNNQRLRELNRELTTTLKENESLLLQKDYLLKEVNHRVQNSLQLVSGFLHLQARSSNDEAVKIQLQEAQKRLTAVALVHRRLYQDDSVEIIDLSRYLEDLLSEMRTTMDADWWEQLDLDLAPILISTDRAVNVGLIATELVINAHKYAYDGRSGPMAIRLEQHRDQLRLIVADRGKGKSGKKTGFGSRMMHALVERLHGTFEESDNQPGLRIILTAPINPDTLPERL</sequence>
<protein>
    <recommendedName>
        <fullName evidence="6">Phytochrome chromophore attachment site domain-containing protein</fullName>
    </recommendedName>
</protein>
<reference evidence="7" key="1">
    <citation type="journal article" date="2014" name="Int. J. Syst. Evol. Microbiol.">
        <title>Complete genome sequence of Corynebacterium casei LMG S-19264T (=DSM 44701T), isolated from a smear-ripened cheese.</title>
        <authorList>
            <consortium name="US DOE Joint Genome Institute (JGI-PGF)"/>
            <person name="Walter F."/>
            <person name="Albersmeier A."/>
            <person name="Kalinowski J."/>
            <person name="Ruckert C."/>
        </authorList>
    </citation>
    <scope>NUCLEOTIDE SEQUENCE</scope>
    <source>
        <strain evidence="7">CCM 7684</strain>
    </source>
</reference>
<keyword evidence="4" id="KW-0157">Chromophore</keyword>
<dbReference type="Gene3D" id="3.30.450.40">
    <property type="match status" value="1"/>
</dbReference>
<dbReference type="InterPro" id="IPR003018">
    <property type="entry name" value="GAF"/>
</dbReference>
<evidence type="ECO:0000256" key="1">
    <source>
        <dbReference type="ARBA" id="ARBA00006402"/>
    </source>
</evidence>
<keyword evidence="2" id="KW-0600">Photoreceptor protein</keyword>
<dbReference type="InterPro" id="IPR011495">
    <property type="entry name" value="Sig_transdc_His_kin_sub2_dim/P"/>
</dbReference>
<dbReference type="PANTHER" id="PTHR43065">
    <property type="entry name" value="SENSOR HISTIDINE KINASE"/>
    <property type="match status" value="1"/>
</dbReference>
<dbReference type="PRINTS" id="PR01033">
    <property type="entry name" value="PHYTOCHROME"/>
</dbReference>
<keyword evidence="5" id="KW-0675">Receptor</keyword>
<comment type="similarity">
    <text evidence="1">In the N-terminal section; belongs to the phytochrome family.</text>
</comment>
<dbReference type="InterPro" id="IPR003594">
    <property type="entry name" value="HATPase_dom"/>
</dbReference>
<dbReference type="Pfam" id="PF08446">
    <property type="entry name" value="PAS_2"/>
    <property type="match status" value="1"/>
</dbReference>
<evidence type="ECO:0000259" key="6">
    <source>
        <dbReference type="PROSITE" id="PS50046"/>
    </source>
</evidence>
<keyword evidence="8" id="KW-1185">Reference proteome</keyword>
<dbReference type="Pfam" id="PF07568">
    <property type="entry name" value="HisKA_2"/>
    <property type="match status" value="1"/>
</dbReference>
<dbReference type="GO" id="GO:0006355">
    <property type="term" value="P:regulation of DNA-templated transcription"/>
    <property type="evidence" value="ECO:0007669"/>
    <property type="project" value="InterPro"/>
</dbReference>
<dbReference type="InterPro" id="IPR013654">
    <property type="entry name" value="PAS_2"/>
</dbReference>
<dbReference type="SUPFAM" id="SSF55874">
    <property type="entry name" value="ATPase domain of HSP90 chaperone/DNA topoisomerase II/histidine kinase"/>
    <property type="match status" value="1"/>
</dbReference>
<dbReference type="SMART" id="SM00065">
    <property type="entry name" value="GAF"/>
    <property type="match status" value="1"/>
</dbReference>
<dbReference type="Gene3D" id="3.30.565.10">
    <property type="entry name" value="Histidine kinase-like ATPase, C-terminal domain"/>
    <property type="match status" value="1"/>
</dbReference>
<evidence type="ECO:0000256" key="4">
    <source>
        <dbReference type="ARBA" id="ARBA00022991"/>
    </source>
</evidence>
<dbReference type="SUPFAM" id="SSF55785">
    <property type="entry name" value="PYP-like sensor domain (PAS domain)"/>
    <property type="match status" value="1"/>
</dbReference>
<dbReference type="InterPro" id="IPR035965">
    <property type="entry name" value="PAS-like_dom_sf"/>
</dbReference>
<evidence type="ECO:0000313" key="8">
    <source>
        <dbReference type="Proteomes" id="UP000602745"/>
    </source>
</evidence>
<dbReference type="SUPFAM" id="SSF55781">
    <property type="entry name" value="GAF domain-like"/>
    <property type="match status" value="2"/>
</dbReference>
<dbReference type="EMBL" id="BMCP01000007">
    <property type="protein sequence ID" value="GGE54266.1"/>
    <property type="molecule type" value="Genomic_DNA"/>
</dbReference>
<reference evidence="7" key="2">
    <citation type="submission" date="2020-09" db="EMBL/GenBank/DDBJ databases">
        <authorList>
            <person name="Sun Q."/>
            <person name="Sedlacek I."/>
        </authorList>
    </citation>
    <scope>NUCLEOTIDE SEQUENCE</scope>
    <source>
        <strain evidence="7">CCM 7684</strain>
    </source>
</reference>
<dbReference type="PROSITE" id="PS50046">
    <property type="entry name" value="PHYTOCHROME_2"/>
    <property type="match status" value="1"/>
</dbReference>
<accession>A0A8J2YN07</accession>
<organism evidence="7 8">
    <name type="scientific">Agaricicola taiwanensis</name>
    <dbReference type="NCBI Taxonomy" id="591372"/>
    <lineage>
        <taxon>Bacteria</taxon>
        <taxon>Pseudomonadati</taxon>
        <taxon>Pseudomonadota</taxon>
        <taxon>Alphaproteobacteria</taxon>
        <taxon>Rhodobacterales</taxon>
        <taxon>Paracoccaceae</taxon>
        <taxon>Agaricicola</taxon>
    </lineage>
</organism>
<evidence type="ECO:0000313" key="7">
    <source>
        <dbReference type="EMBL" id="GGE54266.1"/>
    </source>
</evidence>
<dbReference type="InterPro" id="IPR016132">
    <property type="entry name" value="Phyto_chromo_attachment"/>
</dbReference>
<evidence type="ECO:0000256" key="3">
    <source>
        <dbReference type="ARBA" id="ARBA00022606"/>
    </source>
</evidence>
<feature type="domain" description="Phytochrome chromophore attachment site" evidence="6">
    <location>
        <begin position="138"/>
        <end position="294"/>
    </location>
</feature>
<dbReference type="Pfam" id="PF13581">
    <property type="entry name" value="HATPase_c_2"/>
    <property type="match status" value="1"/>
</dbReference>
<comment type="caution">
    <text evidence="7">The sequence shown here is derived from an EMBL/GenBank/DDBJ whole genome shotgun (WGS) entry which is preliminary data.</text>
</comment>
<dbReference type="InterPro" id="IPR043150">
    <property type="entry name" value="Phytochrome_PHY_sf"/>
</dbReference>
<dbReference type="Gene3D" id="3.30.450.20">
    <property type="entry name" value="PAS domain"/>
    <property type="match status" value="2"/>
</dbReference>
<dbReference type="InterPro" id="IPR001294">
    <property type="entry name" value="Phytochrome"/>
</dbReference>
<dbReference type="Pfam" id="PF00360">
    <property type="entry name" value="PHY"/>
    <property type="match status" value="1"/>
</dbReference>
<dbReference type="InterPro" id="IPR013515">
    <property type="entry name" value="Phytochrome_cen-reg"/>
</dbReference>
<dbReference type="GO" id="GO:0009881">
    <property type="term" value="F:photoreceptor activity"/>
    <property type="evidence" value="ECO:0007669"/>
    <property type="project" value="UniProtKB-KW"/>
</dbReference>
<dbReference type="InterPro" id="IPR036890">
    <property type="entry name" value="HATPase_C_sf"/>
</dbReference>
<gene>
    <name evidence="7" type="ORF">GCM10007276_34180</name>
</gene>
<dbReference type="Pfam" id="PF01590">
    <property type="entry name" value="GAF"/>
    <property type="match status" value="1"/>
</dbReference>
<dbReference type="GO" id="GO:0009584">
    <property type="term" value="P:detection of visible light"/>
    <property type="evidence" value="ECO:0007669"/>
    <property type="project" value="InterPro"/>
</dbReference>